<name>A0ABX0GGF6_9GAMM</name>
<feature type="domain" description="Bacterial EndoU nuclease" evidence="1">
    <location>
        <begin position="9"/>
        <end position="141"/>
    </location>
</feature>
<dbReference type="Pfam" id="PF14436">
    <property type="entry name" value="EndoU_bacteria"/>
    <property type="match status" value="1"/>
</dbReference>
<accession>A0ABX0GGF6</accession>
<dbReference type="CDD" id="cd20686">
    <property type="entry name" value="CdiA-CT_Ec-like"/>
    <property type="match status" value="1"/>
</dbReference>
<dbReference type="EMBL" id="PUJU01000018">
    <property type="protein sequence ID" value="NHB88187.1"/>
    <property type="molecule type" value="Genomic_DNA"/>
</dbReference>
<protein>
    <recommendedName>
        <fullName evidence="1">Bacterial EndoU nuclease domain-containing protein</fullName>
    </recommendedName>
</protein>
<evidence type="ECO:0000313" key="3">
    <source>
        <dbReference type="Proteomes" id="UP000697802"/>
    </source>
</evidence>
<evidence type="ECO:0000259" key="1">
    <source>
        <dbReference type="Pfam" id="PF14436"/>
    </source>
</evidence>
<organism evidence="2 3">
    <name type="scientific">Photorhabdus tasmaniensis</name>
    <dbReference type="NCBI Taxonomy" id="1004159"/>
    <lineage>
        <taxon>Bacteria</taxon>
        <taxon>Pseudomonadati</taxon>
        <taxon>Pseudomonadota</taxon>
        <taxon>Gammaproteobacteria</taxon>
        <taxon>Enterobacterales</taxon>
        <taxon>Morganellaceae</taxon>
        <taxon>Photorhabdus</taxon>
    </lineage>
</organism>
<comment type="caution">
    <text evidence="2">The sequence shown here is derived from an EMBL/GenBank/DDBJ whole genome shotgun (WGS) entry which is preliminary data.</text>
</comment>
<sequence length="143" mass="15755">MNFSLNQKHHLTDFDGISKKGVGGTHNADVFKRTVSEQGIKVVSETPSNVKGITQIEYQIPSKDRAGNVTGHKAQVLTKTVYDPKVFSDQKMLELGQQAASKGYEKAISQGVREYESSAGGVKFQVYLDQETGRVMNFFPVAQ</sequence>
<dbReference type="Proteomes" id="UP000697802">
    <property type="component" value="Unassembled WGS sequence"/>
</dbReference>
<reference evidence="2 3" key="1">
    <citation type="submission" date="2018-02" db="EMBL/GenBank/DDBJ databases">
        <authorList>
            <person name="Machado R.A."/>
        </authorList>
    </citation>
    <scope>NUCLEOTIDE SEQUENCE [LARGE SCALE GENOMIC DNA]</scope>
    <source>
        <strain evidence="2 3">T327</strain>
    </source>
</reference>
<evidence type="ECO:0000313" key="2">
    <source>
        <dbReference type="EMBL" id="NHB88187.1"/>
    </source>
</evidence>
<proteinExistence type="predicted"/>
<gene>
    <name evidence="2" type="ORF">C5471_10875</name>
</gene>
<dbReference type="InterPro" id="IPR029501">
    <property type="entry name" value="EndoU_bac"/>
</dbReference>
<keyword evidence="3" id="KW-1185">Reference proteome</keyword>